<keyword evidence="3" id="KW-0996">Nickel insertion</keyword>
<organism evidence="8 9">
    <name type="scientific">Streptomyces sannanensis</name>
    <dbReference type="NCBI Taxonomy" id="285536"/>
    <lineage>
        <taxon>Bacteria</taxon>
        <taxon>Bacillati</taxon>
        <taxon>Actinomycetota</taxon>
        <taxon>Actinomycetes</taxon>
        <taxon>Kitasatosporales</taxon>
        <taxon>Streptomycetaceae</taxon>
        <taxon>Streptomyces</taxon>
    </lineage>
</organism>
<name>A0ABP6SPA7_9ACTN</name>
<feature type="domain" description="CobW/HypB/UreG nucleotide-binding" evidence="7">
    <location>
        <begin position="15"/>
        <end position="109"/>
    </location>
</feature>
<feature type="region of interest" description="Disordered" evidence="6">
    <location>
        <begin position="141"/>
        <end position="174"/>
    </location>
</feature>
<comment type="similarity">
    <text evidence="1">Belongs to the SIMIBI class G3E GTPase family. UreG subfamily.</text>
</comment>
<evidence type="ECO:0000256" key="3">
    <source>
        <dbReference type="ARBA" id="ARBA00022988"/>
    </source>
</evidence>
<gene>
    <name evidence="8" type="ORF">GCM10020367_72680</name>
</gene>
<reference evidence="9" key="1">
    <citation type="journal article" date="2019" name="Int. J. Syst. Evol. Microbiol.">
        <title>The Global Catalogue of Microorganisms (GCM) 10K type strain sequencing project: providing services to taxonomists for standard genome sequencing and annotation.</title>
        <authorList>
            <consortium name="The Broad Institute Genomics Platform"/>
            <consortium name="The Broad Institute Genome Sequencing Center for Infectious Disease"/>
            <person name="Wu L."/>
            <person name="Ma J."/>
        </authorList>
    </citation>
    <scope>NUCLEOTIDE SEQUENCE [LARGE SCALE GENOMIC DNA]</scope>
    <source>
        <strain evidence="9">JCM 9651</strain>
    </source>
</reference>
<evidence type="ECO:0000256" key="4">
    <source>
        <dbReference type="ARBA" id="ARBA00023134"/>
    </source>
</evidence>
<dbReference type="InterPro" id="IPR003495">
    <property type="entry name" value="CobW/HypB/UreG_nucleotide-bd"/>
</dbReference>
<keyword evidence="2" id="KW-0547">Nucleotide-binding</keyword>
<dbReference type="PANTHER" id="PTHR31715">
    <property type="entry name" value="UREASE ACCESSORY PROTEIN G"/>
    <property type="match status" value="1"/>
</dbReference>
<evidence type="ECO:0000256" key="6">
    <source>
        <dbReference type="SAM" id="MobiDB-lite"/>
    </source>
</evidence>
<dbReference type="PANTHER" id="PTHR31715:SF0">
    <property type="entry name" value="UREASE ACCESSORY PROTEIN G"/>
    <property type="match status" value="1"/>
</dbReference>
<keyword evidence="5" id="KW-0143">Chaperone</keyword>
<dbReference type="EMBL" id="BAAAYL010000004">
    <property type="protein sequence ID" value="GAA3381437.1"/>
    <property type="molecule type" value="Genomic_DNA"/>
</dbReference>
<comment type="caution">
    <text evidence="8">The sequence shown here is derived from an EMBL/GenBank/DDBJ whole genome shotgun (WGS) entry which is preliminary data.</text>
</comment>
<keyword evidence="9" id="KW-1185">Reference proteome</keyword>
<evidence type="ECO:0000256" key="5">
    <source>
        <dbReference type="ARBA" id="ARBA00023186"/>
    </source>
</evidence>
<evidence type="ECO:0000259" key="7">
    <source>
        <dbReference type="Pfam" id="PF02492"/>
    </source>
</evidence>
<accession>A0ABP6SPA7</accession>
<keyword evidence="4" id="KW-0342">GTP-binding</keyword>
<evidence type="ECO:0000256" key="2">
    <source>
        <dbReference type="ARBA" id="ARBA00022741"/>
    </source>
</evidence>
<evidence type="ECO:0000313" key="8">
    <source>
        <dbReference type="EMBL" id="GAA3381437.1"/>
    </source>
</evidence>
<sequence length="295" mass="31089">MTLPASWRLTVVRLEAVEQLEETLQELDLVLIESGGDNLTATFSRGLVDAQVFVIDVASGDNIPRTGGPGITTAYLLIVNKTDLAPCVGADLGTMASGAQRRRGDLPVVFTSLTQPDGIRPVADWVNARLACLADRDSRMTRTTASAPLSGPARQTPHPVHRAAPAEHDDARHNSPQCAVAGASEESAVHPSGVHATARIRAEHNGRTTTLPLLHSDGPFHLRRLRCRNGRARVSVLGAMSAPLGGDRLALGITAGTRARLDVATSAVTIALRGSTTDPATYDVRLTAGEDASLN</sequence>
<evidence type="ECO:0000313" key="9">
    <source>
        <dbReference type="Proteomes" id="UP001499990"/>
    </source>
</evidence>
<dbReference type="InterPro" id="IPR004400">
    <property type="entry name" value="UreG"/>
</dbReference>
<dbReference type="Gene3D" id="3.40.50.300">
    <property type="entry name" value="P-loop containing nucleotide triphosphate hydrolases"/>
    <property type="match status" value="1"/>
</dbReference>
<proteinExistence type="inferred from homology"/>
<dbReference type="Pfam" id="PF02492">
    <property type="entry name" value="cobW"/>
    <property type="match status" value="1"/>
</dbReference>
<feature type="compositionally biased region" description="Basic and acidic residues" evidence="6">
    <location>
        <begin position="164"/>
        <end position="173"/>
    </location>
</feature>
<dbReference type="InterPro" id="IPR027417">
    <property type="entry name" value="P-loop_NTPase"/>
</dbReference>
<protein>
    <recommendedName>
        <fullName evidence="7">CobW/HypB/UreG nucleotide-binding domain-containing protein</fullName>
    </recommendedName>
</protein>
<evidence type="ECO:0000256" key="1">
    <source>
        <dbReference type="ARBA" id="ARBA00005732"/>
    </source>
</evidence>
<dbReference type="Proteomes" id="UP001499990">
    <property type="component" value="Unassembled WGS sequence"/>
</dbReference>
<dbReference type="SUPFAM" id="SSF52540">
    <property type="entry name" value="P-loop containing nucleoside triphosphate hydrolases"/>
    <property type="match status" value="1"/>
</dbReference>